<proteinExistence type="predicted"/>
<dbReference type="PANTHER" id="PTHR34580">
    <property type="match status" value="1"/>
</dbReference>
<evidence type="ECO:0000313" key="3">
    <source>
        <dbReference type="EMBL" id="GHF05666.1"/>
    </source>
</evidence>
<dbReference type="Proteomes" id="UP000641386">
    <property type="component" value="Unassembled WGS sequence"/>
</dbReference>
<feature type="domain" description="WYL" evidence="1">
    <location>
        <begin position="4"/>
        <end position="67"/>
    </location>
</feature>
<keyword evidence="4" id="KW-1185">Reference proteome</keyword>
<dbReference type="PANTHER" id="PTHR34580:SF1">
    <property type="entry name" value="PROTEIN PAFC"/>
    <property type="match status" value="1"/>
</dbReference>
<organism evidence="3 4">
    <name type="scientific">Streptomyces spiralis</name>
    <dbReference type="NCBI Taxonomy" id="66376"/>
    <lineage>
        <taxon>Bacteria</taxon>
        <taxon>Bacillati</taxon>
        <taxon>Actinomycetota</taxon>
        <taxon>Actinomycetes</taxon>
        <taxon>Kitasatosporales</taxon>
        <taxon>Streptomycetaceae</taxon>
        <taxon>Streptomyces</taxon>
    </lineage>
</organism>
<dbReference type="InterPro" id="IPR057727">
    <property type="entry name" value="WCX_dom"/>
</dbReference>
<dbReference type="EMBL" id="BNBC01000049">
    <property type="protein sequence ID" value="GHF05666.1"/>
    <property type="molecule type" value="Genomic_DNA"/>
</dbReference>
<comment type="caution">
    <text evidence="3">The sequence shown here is derived from an EMBL/GenBank/DDBJ whole genome shotgun (WGS) entry which is preliminary data.</text>
</comment>
<evidence type="ECO:0000259" key="2">
    <source>
        <dbReference type="Pfam" id="PF25583"/>
    </source>
</evidence>
<dbReference type="InterPro" id="IPR026881">
    <property type="entry name" value="WYL_dom"/>
</dbReference>
<sequence length="195" mass="21621">MPQLAVLVDAVRQDRQLRVTRQRSGGSPSTRRVDPLGLVAMAGGWYLIARSRGIRAYRAARVTDAEILPDSFARAADFDLAQYWTRWCAEFEASLDQLPVTVHLTPAGLAALPEILGDTTVTDHATWDPDRGRHRLVLHFNSPAAARRRQLSFGSDVEVIDPVEARDDLAEAACRTAALYRPAAQVGRRRRPTEP</sequence>
<reference evidence="3" key="2">
    <citation type="submission" date="2020-09" db="EMBL/GenBank/DDBJ databases">
        <authorList>
            <person name="Sun Q."/>
            <person name="Ohkuma M."/>
        </authorList>
    </citation>
    <scope>NUCLEOTIDE SEQUENCE</scope>
    <source>
        <strain evidence="3">JCM 3302</strain>
    </source>
</reference>
<name>A0A919AFP7_9ACTN</name>
<dbReference type="AlphaFoldDB" id="A0A919AFP7"/>
<dbReference type="InterPro" id="IPR051534">
    <property type="entry name" value="CBASS_pafABC_assoc_protein"/>
</dbReference>
<dbReference type="Pfam" id="PF25583">
    <property type="entry name" value="WCX"/>
    <property type="match status" value="1"/>
</dbReference>
<reference evidence="3" key="1">
    <citation type="journal article" date="2014" name="Int. J. Syst. Evol. Microbiol.">
        <title>Complete genome sequence of Corynebacterium casei LMG S-19264T (=DSM 44701T), isolated from a smear-ripened cheese.</title>
        <authorList>
            <consortium name="US DOE Joint Genome Institute (JGI-PGF)"/>
            <person name="Walter F."/>
            <person name="Albersmeier A."/>
            <person name="Kalinowski J."/>
            <person name="Ruckert C."/>
        </authorList>
    </citation>
    <scope>NUCLEOTIDE SEQUENCE</scope>
    <source>
        <strain evidence="3">JCM 3302</strain>
    </source>
</reference>
<evidence type="ECO:0000259" key="1">
    <source>
        <dbReference type="Pfam" id="PF13280"/>
    </source>
</evidence>
<dbReference type="RefSeq" id="WP_189906968.1">
    <property type="nucleotide sequence ID" value="NZ_JBHMBZ010000045.1"/>
</dbReference>
<dbReference type="PROSITE" id="PS52050">
    <property type="entry name" value="WYL"/>
    <property type="match status" value="1"/>
</dbReference>
<feature type="domain" description="WCX" evidence="2">
    <location>
        <begin position="98"/>
        <end position="173"/>
    </location>
</feature>
<gene>
    <name evidence="3" type="ORF">GCM10014715_72180</name>
</gene>
<protein>
    <recommendedName>
        <fullName evidence="5">WYL domain-containing protein</fullName>
    </recommendedName>
</protein>
<accession>A0A919AFP7</accession>
<dbReference type="Pfam" id="PF13280">
    <property type="entry name" value="WYL"/>
    <property type="match status" value="1"/>
</dbReference>
<evidence type="ECO:0000313" key="4">
    <source>
        <dbReference type="Proteomes" id="UP000641386"/>
    </source>
</evidence>
<evidence type="ECO:0008006" key="5">
    <source>
        <dbReference type="Google" id="ProtNLM"/>
    </source>
</evidence>